<keyword evidence="1" id="KW-1133">Transmembrane helix</keyword>
<protein>
    <submittedName>
        <fullName evidence="2">GntP family permease</fullName>
    </submittedName>
</protein>
<comment type="caution">
    <text evidence="2">The sequence shown here is derived from an EMBL/GenBank/DDBJ whole genome shotgun (WGS) entry which is preliminary data.</text>
</comment>
<dbReference type="GO" id="GO:0005886">
    <property type="term" value="C:plasma membrane"/>
    <property type="evidence" value="ECO:0007669"/>
    <property type="project" value="TreeGrafter"/>
</dbReference>
<dbReference type="Pfam" id="PF02447">
    <property type="entry name" value="GntP_permease"/>
    <property type="match status" value="1"/>
</dbReference>
<organism evidence="2 3">
    <name type="scientific">Salinicoccus cyprini</name>
    <dbReference type="NCBI Taxonomy" id="2493691"/>
    <lineage>
        <taxon>Bacteria</taxon>
        <taxon>Bacillati</taxon>
        <taxon>Bacillota</taxon>
        <taxon>Bacilli</taxon>
        <taxon>Bacillales</taxon>
        <taxon>Staphylococcaceae</taxon>
        <taxon>Salinicoccus</taxon>
    </lineage>
</organism>
<feature type="transmembrane region" description="Helical" evidence="1">
    <location>
        <begin position="373"/>
        <end position="394"/>
    </location>
</feature>
<accession>A0A558AS98</accession>
<dbReference type="GO" id="GO:0015128">
    <property type="term" value="F:gluconate transmembrane transporter activity"/>
    <property type="evidence" value="ECO:0007669"/>
    <property type="project" value="InterPro"/>
</dbReference>
<dbReference type="PANTHER" id="PTHR30354">
    <property type="entry name" value="GNT FAMILY GLUCONATE TRANSPORTER"/>
    <property type="match status" value="1"/>
</dbReference>
<dbReference type="InterPro" id="IPR003474">
    <property type="entry name" value="Glcn_transporter"/>
</dbReference>
<dbReference type="Proteomes" id="UP000315103">
    <property type="component" value="Unassembled WGS sequence"/>
</dbReference>
<reference evidence="2 3" key="1">
    <citation type="submission" date="2019-07" db="EMBL/GenBank/DDBJ databases">
        <title>Salinicoccus cyprini sp. nov., isolated from gastro-intestinal tract of mirror carp, Cyprinus carpio var. specularis, collected from Gobind Sagar Reservoir, Himachal Pradesh, India.</title>
        <authorList>
            <person name="Talwar C."/>
            <person name="Singh A.K."/>
            <person name="Lal R."/>
            <person name="Negi R.K."/>
        </authorList>
    </citation>
    <scope>NUCLEOTIDE SEQUENCE [LARGE SCALE GENOMIC DNA]</scope>
    <source>
        <strain evidence="2 3">CT19</strain>
    </source>
</reference>
<dbReference type="AlphaFoldDB" id="A0A558AS98"/>
<feature type="transmembrane region" description="Helical" evidence="1">
    <location>
        <begin position="25"/>
        <end position="43"/>
    </location>
</feature>
<feature type="transmembrane region" description="Helical" evidence="1">
    <location>
        <begin position="414"/>
        <end position="438"/>
    </location>
</feature>
<evidence type="ECO:0000256" key="1">
    <source>
        <dbReference type="SAM" id="Phobius"/>
    </source>
</evidence>
<feature type="transmembrane region" description="Helical" evidence="1">
    <location>
        <begin position="55"/>
        <end position="76"/>
    </location>
</feature>
<keyword evidence="1" id="KW-0812">Transmembrane</keyword>
<feature type="transmembrane region" description="Helical" evidence="1">
    <location>
        <begin position="302"/>
        <end position="323"/>
    </location>
</feature>
<feature type="transmembrane region" description="Helical" evidence="1">
    <location>
        <begin position="173"/>
        <end position="193"/>
    </location>
</feature>
<evidence type="ECO:0000313" key="3">
    <source>
        <dbReference type="Proteomes" id="UP000315103"/>
    </source>
</evidence>
<feature type="transmembrane region" description="Helical" evidence="1">
    <location>
        <begin position="257"/>
        <end position="281"/>
    </location>
</feature>
<dbReference type="NCBIfam" id="TIGR00791">
    <property type="entry name" value="gntP"/>
    <property type="match status" value="1"/>
</dbReference>
<keyword evidence="1" id="KW-0472">Membrane</keyword>
<dbReference type="EMBL" id="VMSJ01000005">
    <property type="protein sequence ID" value="TVT27066.1"/>
    <property type="molecule type" value="Genomic_DNA"/>
</dbReference>
<feature type="transmembrane region" description="Helical" evidence="1">
    <location>
        <begin position="335"/>
        <end position="361"/>
    </location>
</feature>
<keyword evidence="3" id="KW-1185">Reference proteome</keyword>
<feature type="transmembrane region" description="Helical" evidence="1">
    <location>
        <begin position="133"/>
        <end position="153"/>
    </location>
</feature>
<feature type="transmembrane region" description="Helical" evidence="1">
    <location>
        <begin position="229"/>
        <end position="251"/>
    </location>
</feature>
<dbReference type="PANTHER" id="PTHR30354:SF11">
    <property type="entry name" value="PERMEASE"/>
    <property type="match status" value="1"/>
</dbReference>
<name>A0A558AS98_9STAP</name>
<dbReference type="RefSeq" id="WP_145290139.1">
    <property type="nucleotide sequence ID" value="NZ_VMSJ01000005.1"/>
</dbReference>
<dbReference type="OrthoDB" id="9787129at2"/>
<sequence>MLLILFILALAVLFLLILKFKIEPFIALLIVSFGLALAVRIPISEASSIIADGFGSTLAGVGILIGLGIVFGQFLAKAGAVEKIAEGILSMTGSKKSPAGLALTGTIVSIPVFFDAAFVILNKVIRSLSTRTGIARITFVTALAVGLIVSHSMVIPTPGPLVVAENVGVDLGIFLIAGIFVAVVATLVGGYGYGMFIGRRMKSETVEEEDEMEAEPEARAPAKQISKTLSFGLIALPIVLILSNTLAQLFIPDNPLSSFFAFVGDKNVALLIAVLVALIVLKPYIAGPYKTQFNQSMQDAGSILLITGAGGAFGAVINASGMGDYLIEMMSSWNIHILLLAFIFTQILRASLGSATVALVTTSSILGPQIADLAVSPVLLALAICSGAIGLSLPNDSGFWVVNRFGRLTVTQTLQAWSLGGFVAGLTGLGLVYVMYFITQLV</sequence>
<gene>
    <name evidence="2" type="ORF">FO441_11240</name>
</gene>
<proteinExistence type="predicted"/>
<feature type="transmembrane region" description="Helical" evidence="1">
    <location>
        <begin position="99"/>
        <end position="121"/>
    </location>
</feature>
<evidence type="ECO:0000313" key="2">
    <source>
        <dbReference type="EMBL" id="TVT27066.1"/>
    </source>
</evidence>